<evidence type="ECO:0000313" key="2">
    <source>
        <dbReference type="Proteomes" id="UP000281553"/>
    </source>
</evidence>
<dbReference type="AlphaFoldDB" id="A0A3P7MPY6"/>
<name>A0A3P7MPY6_DIBLA</name>
<reference evidence="1 2" key="1">
    <citation type="submission" date="2018-11" db="EMBL/GenBank/DDBJ databases">
        <authorList>
            <consortium name="Pathogen Informatics"/>
        </authorList>
    </citation>
    <scope>NUCLEOTIDE SEQUENCE [LARGE SCALE GENOMIC DNA]</scope>
</reference>
<dbReference type="Gene3D" id="3.40.50.1010">
    <property type="entry name" value="5'-nuclease"/>
    <property type="match status" value="1"/>
</dbReference>
<accession>A0A3P7MPY6</accession>
<evidence type="ECO:0000313" key="1">
    <source>
        <dbReference type="EMBL" id="VDN25823.1"/>
    </source>
</evidence>
<protein>
    <recommendedName>
        <fullName evidence="3">PIN domain-containing protein</fullName>
    </recommendedName>
</protein>
<organism evidence="1 2">
    <name type="scientific">Dibothriocephalus latus</name>
    <name type="common">Fish tapeworm</name>
    <name type="synonym">Diphyllobothrium latum</name>
    <dbReference type="NCBI Taxonomy" id="60516"/>
    <lineage>
        <taxon>Eukaryota</taxon>
        <taxon>Metazoa</taxon>
        <taxon>Spiralia</taxon>
        <taxon>Lophotrochozoa</taxon>
        <taxon>Platyhelminthes</taxon>
        <taxon>Cestoda</taxon>
        <taxon>Eucestoda</taxon>
        <taxon>Diphyllobothriidea</taxon>
        <taxon>Diphyllobothriidae</taxon>
        <taxon>Dibothriocephalus</taxon>
    </lineage>
</organism>
<proteinExistence type="predicted"/>
<sequence length="123" mass="13754">MRNMARLRLINQVDTLSQMCQTQRVHSGAFLPEQQKGSRPTEVDVTSTVATADTSVDSGDQSSNMLFLSPYLVLDTYCLLGHLPFVKRILHSQRFVLVIPAAGSSEFQSRHFFLSVKTSCTLF</sequence>
<keyword evidence="2" id="KW-1185">Reference proteome</keyword>
<evidence type="ECO:0008006" key="3">
    <source>
        <dbReference type="Google" id="ProtNLM"/>
    </source>
</evidence>
<dbReference type="Proteomes" id="UP000281553">
    <property type="component" value="Unassembled WGS sequence"/>
</dbReference>
<dbReference type="OrthoDB" id="5920073at2759"/>
<dbReference type="EMBL" id="UYRU01075401">
    <property type="protein sequence ID" value="VDN25823.1"/>
    <property type="molecule type" value="Genomic_DNA"/>
</dbReference>
<gene>
    <name evidence="1" type="ORF">DILT_LOCUS14695</name>
</gene>